<evidence type="ECO:0000256" key="4">
    <source>
        <dbReference type="ARBA" id="ARBA00022833"/>
    </source>
</evidence>
<evidence type="ECO:0000256" key="3">
    <source>
        <dbReference type="ARBA" id="ARBA00022741"/>
    </source>
</evidence>
<dbReference type="Gene3D" id="3.40.50.620">
    <property type="entry name" value="HUPs"/>
    <property type="match status" value="1"/>
</dbReference>
<dbReference type="Pfam" id="PF00749">
    <property type="entry name" value="tRNA-synt_1c"/>
    <property type="match status" value="1"/>
</dbReference>
<dbReference type="eggNOG" id="COG0008">
    <property type="taxonomic scope" value="Bacteria"/>
</dbReference>
<organism evidence="9 10">
    <name type="scientific">Paenirhodobacter enshiensis</name>
    <dbReference type="NCBI Taxonomy" id="1105367"/>
    <lineage>
        <taxon>Bacteria</taxon>
        <taxon>Pseudomonadati</taxon>
        <taxon>Pseudomonadota</taxon>
        <taxon>Alphaproteobacteria</taxon>
        <taxon>Rhodobacterales</taxon>
        <taxon>Rhodobacter group</taxon>
        <taxon>Paenirhodobacter</taxon>
    </lineage>
</organism>
<dbReference type="InterPro" id="IPR049940">
    <property type="entry name" value="GluQ/Sye"/>
</dbReference>
<evidence type="ECO:0000256" key="1">
    <source>
        <dbReference type="ARBA" id="ARBA00022598"/>
    </source>
</evidence>
<feature type="domain" description="Glutamyl/glutaminyl-tRNA synthetase class Ib catalytic" evidence="8">
    <location>
        <begin position="2"/>
        <end position="277"/>
    </location>
</feature>
<dbReference type="Proteomes" id="UP000028824">
    <property type="component" value="Unassembled WGS sequence"/>
</dbReference>
<dbReference type="RefSeq" id="WP_036634031.1">
    <property type="nucleotide sequence ID" value="NZ_JFZB01000001.1"/>
</dbReference>
<keyword evidence="3 7" id="KW-0547">Nucleotide-binding</keyword>
<dbReference type="InterPro" id="IPR014729">
    <property type="entry name" value="Rossmann-like_a/b/a_fold"/>
</dbReference>
<keyword evidence="7" id="KW-0648">Protein biosynthesis</keyword>
<evidence type="ECO:0000256" key="6">
    <source>
        <dbReference type="ARBA" id="ARBA00023146"/>
    </source>
</evidence>
<keyword evidence="4" id="KW-0862">Zinc</keyword>
<dbReference type="PRINTS" id="PR00987">
    <property type="entry name" value="TRNASYNTHGLU"/>
</dbReference>
<keyword evidence="5 7" id="KW-0067">ATP-binding</keyword>
<dbReference type="GO" id="GO:0005524">
    <property type="term" value="F:ATP binding"/>
    <property type="evidence" value="ECO:0007669"/>
    <property type="project" value="UniProtKB-KW"/>
</dbReference>
<sequence length="280" mass="30834">MVTRFAPSPTGPLHLGHAYAAILAHDMARAAGGRFLLRIEDIDRQRSKPRWEAQLIDDLRWLGLSWDGPVLRQSDRLPEYRAALADLWARGLLYRCSCTRRDIEAAVSAPQEGAEPAHGPDGLIYPGTCRAAGAPRPGEPLPDAVLRLRMDRAACSCGFDEIGPRHAGHHRITPEEMIATVGDVVLARREMGTSYHLSVVLDDAAQGVTHVTRGEDLFDATRIHVTLQHLLGLPVPVYCHHPLIRDENGKRLAKRDDARALSLFRAEGASPADIRRMVGL</sequence>
<dbReference type="NCBIfam" id="NF004315">
    <property type="entry name" value="PRK05710.1-4"/>
    <property type="match status" value="1"/>
</dbReference>
<keyword evidence="1 7" id="KW-0436">Ligase</keyword>
<dbReference type="PANTHER" id="PTHR43311:SF1">
    <property type="entry name" value="GLUTAMYL-Q TRNA(ASP) SYNTHETASE"/>
    <property type="match status" value="1"/>
</dbReference>
<evidence type="ECO:0000313" key="9">
    <source>
        <dbReference type="EMBL" id="KFI30839.1"/>
    </source>
</evidence>
<dbReference type="InterPro" id="IPR001412">
    <property type="entry name" value="aa-tRNA-synth_I_CS"/>
</dbReference>
<comment type="caution">
    <text evidence="9">The sequence shown here is derived from an EMBL/GenBank/DDBJ whole genome shotgun (WGS) entry which is preliminary data.</text>
</comment>
<dbReference type="OrthoDB" id="9807503at2"/>
<comment type="similarity">
    <text evidence="7">Belongs to the class-I aminoacyl-tRNA synthetase family.</text>
</comment>
<proteinExistence type="inferred from homology"/>
<dbReference type="GO" id="GO:0004818">
    <property type="term" value="F:glutamate-tRNA ligase activity"/>
    <property type="evidence" value="ECO:0007669"/>
    <property type="project" value="TreeGrafter"/>
</dbReference>
<evidence type="ECO:0000256" key="2">
    <source>
        <dbReference type="ARBA" id="ARBA00022723"/>
    </source>
</evidence>
<keyword evidence="2" id="KW-0479">Metal-binding</keyword>
<dbReference type="PANTHER" id="PTHR43311">
    <property type="entry name" value="GLUTAMATE--TRNA LIGASE"/>
    <property type="match status" value="1"/>
</dbReference>
<dbReference type="SUPFAM" id="SSF52374">
    <property type="entry name" value="Nucleotidylyl transferase"/>
    <property type="match status" value="1"/>
</dbReference>
<accession>A0A086Y989</accession>
<name>A0A086Y989_9RHOB</name>
<dbReference type="AlphaFoldDB" id="A0A086Y989"/>
<dbReference type="EMBL" id="JFZB01000001">
    <property type="protein sequence ID" value="KFI30839.1"/>
    <property type="molecule type" value="Genomic_DNA"/>
</dbReference>
<dbReference type="GO" id="GO:0006424">
    <property type="term" value="P:glutamyl-tRNA aminoacylation"/>
    <property type="evidence" value="ECO:0007669"/>
    <property type="project" value="TreeGrafter"/>
</dbReference>
<evidence type="ECO:0000259" key="8">
    <source>
        <dbReference type="Pfam" id="PF00749"/>
    </source>
</evidence>
<reference evidence="9 10" key="1">
    <citation type="submission" date="2014-03" db="EMBL/GenBank/DDBJ databases">
        <title>Genome of Paenirhodobacter enshiensis DW2-9.</title>
        <authorList>
            <person name="Wang D."/>
            <person name="Wang G."/>
        </authorList>
    </citation>
    <scope>NUCLEOTIDE SEQUENCE [LARGE SCALE GENOMIC DNA]</scope>
    <source>
        <strain evidence="9 10">DW2-9</strain>
    </source>
</reference>
<dbReference type="PROSITE" id="PS00178">
    <property type="entry name" value="AA_TRNA_LIGASE_I"/>
    <property type="match status" value="1"/>
</dbReference>
<evidence type="ECO:0000256" key="5">
    <source>
        <dbReference type="ARBA" id="ARBA00022840"/>
    </source>
</evidence>
<protein>
    <submittedName>
        <fullName evidence="9">Glutamyl-tRNA synthetase</fullName>
    </submittedName>
</protein>
<dbReference type="InterPro" id="IPR000924">
    <property type="entry name" value="Glu/Gln-tRNA-synth"/>
</dbReference>
<dbReference type="STRING" id="1105367.CG50_03830"/>
<evidence type="ECO:0000256" key="7">
    <source>
        <dbReference type="RuleBase" id="RU363037"/>
    </source>
</evidence>
<gene>
    <name evidence="9" type="ORF">CG50_03830</name>
</gene>
<keyword evidence="6 7" id="KW-0030">Aminoacyl-tRNA synthetase</keyword>
<keyword evidence="10" id="KW-1185">Reference proteome</keyword>
<dbReference type="InterPro" id="IPR020058">
    <property type="entry name" value="Glu/Gln-tRNA-synth_Ib_cat-dom"/>
</dbReference>
<dbReference type="GO" id="GO:0005829">
    <property type="term" value="C:cytosol"/>
    <property type="evidence" value="ECO:0007669"/>
    <property type="project" value="TreeGrafter"/>
</dbReference>
<evidence type="ECO:0000313" key="10">
    <source>
        <dbReference type="Proteomes" id="UP000028824"/>
    </source>
</evidence>